<evidence type="ECO:0000313" key="1">
    <source>
        <dbReference type="EMBL" id="MBH9580879.1"/>
    </source>
</evidence>
<dbReference type="Proteomes" id="UP000597038">
    <property type="component" value="Unassembled WGS sequence"/>
</dbReference>
<comment type="caution">
    <text evidence="1">The sequence shown here is derived from an EMBL/GenBank/DDBJ whole genome shotgun (WGS) entry which is preliminary data.</text>
</comment>
<proteinExistence type="predicted"/>
<accession>A0ABS0QP29</accession>
<dbReference type="Pfam" id="PF12363">
    <property type="entry name" value="Phage_TAC_12"/>
    <property type="match status" value="1"/>
</dbReference>
<sequence>MQITHKGKEIELVFGFKFLKVIDKKLGIDMEGASIGQGVSLLPVGLSTGNPVTIGHVILAATSHLKKSFSDKDVDEILDDIAENAGLEEFGQDILEELGKRPMTRNLVEIEEQEDEKKNKKKK</sequence>
<name>A0ABS0QP29_9STAP</name>
<dbReference type="InterPro" id="IPR024410">
    <property type="entry name" value="Phage_TAC_12"/>
</dbReference>
<gene>
    <name evidence="1" type="ORF">I9026_05780</name>
</gene>
<dbReference type="RefSeq" id="WP_198092690.1">
    <property type="nucleotide sequence ID" value="NZ_JAEDAQ010000007.1"/>
</dbReference>
<organism evidence="1 2">
    <name type="scientific">Staphylococcus felis</name>
    <dbReference type="NCBI Taxonomy" id="46127"/>
    <lineage>
        <taxon>Bacteria</taxon>
        <taxon>Bacillati</taxon>
        <taxon>Bacillota</taxon>
        <taxon>Bacilli</taxon>
        <taxon>Bacillales</taxon>
        <taxon>Staphylococcaceae</taxon>
        <taxon>Staphylococcus</taxon>
    </lineage>
</organism>
<keyword evidence="2" id="KW-1185">Reference proteome</keyword>
<evidence type="ECO:0000313" key="2">
    <source>
        <dbReference type="Proteomes" id="UP000597038"/>
    </source>
</evidence>
<protein>
    <submittedName>
        <fullName evidence="1">Tail assembly chaperone</fullName>
    </submittedName>
</protein>
<reference evidence="1 2" key="1">
    <citation type="submission" date="2020-12" db="EMBL/GenBank/DDBJ databases">
        <title>Genomic analysis of Staphylococcus felis from a cat with skin infection.</title>
        <authorList>
            <person name="Aslantas O."/>
            <person name="Keskin O."/>
            <person name="Buyukaltay K."/>
            <person name="Gullu Yucetepe A."/>
        </authorList>
    </citation>
    <scope>NUCLEOTIDE SEQUENCE [LARGE SCALE GENOMIC DNA]</scope>
    <source>
        <strain evidence="1 2">HARRANVET</strain>
    </source>
</reference>
<dbReference type="EMBL" id="JAEDAQ010000007">
    <property type="protein sequence ID" value="MBH9580879.1"/>
    <property type="molecule type" value="Genomic_DNA"/>
</dbReference>